<dbReference type="PANTHER" id="PTHR36844">
    <property type="entry name" value="PROTEASE PRSW"/>
    <property type="match status" value="1"/>
</dbReference>
<organism evidence="2 3">
    <name type="scientific">Candidatus Giovannonibacteria bacterium RIFCSPHIGHO2_02_42_15</name>
    <dbReference type="NCBI Taxonomy" id="1798329"/>
    <lineage>
        <taxon>Bacteria</taxon>
        <taxon>Candidatus Giovannoniibacteriota</taxon>
    </lineage>
</organism>
<keyword evidence="1" id="KW-1133">Transmembrane helix</keyword>
<sequence>MAQNLTASTLFFAIAGGFIPSLLWLWFWLKEDSHPEPRANLIYTFIAGMIVVPIAMVFEYFTLFQAGLAGSFSLLAWAFIEEILKYGAARKTAFCKSCFDEPIDAIIYMVTAALGFASLENTLFIIKTFHNSGILSGLDIGNMRFIGATLLHTASSAIVGAFMAFSLRKNRKNLKRNTFMGIVAAGLLHFAFNYLIIKSGGGNILKVLIPLWLIIIALIFILEKVKNNVK</sequence>
<name>A0A1F5VNH8_9BACT</name>
<protein>
    <recommendedName>
        <fullName evidence="4">Protease PrsW</fullName>
    </recommendedName>
</protein>
<evidence type="ECO:0008006" key="4">
    <source>
        <dbReference type="Google" id="ProtNLM"/>
    </source>
</evidence>
<feature type="transmembrane region" description="Helical" evidence="1">
    <location>
        <begin position="41"/>
        <end position="58"/>
    </location>
</feature>
<accession>A0A1F5VNH8</accession>
<keyword evidence="1" id="KW-0472">Membrane</keyword>
<gene>
    <name evidence="2" type="ORF">A2Z53_02495</name>
</gene>
<reference evidence="2 3" key="1">
    <citation type="journal article" date="2016" name="Nat. Commun.">
        <title>Thousands of microbial genomes shed light on interconnected biogeochemical processes in an aquifer system.</title>
        <authorList>
            <person name="Anantharaman K."/>
            <person name="Brown C.T."/>
            <person name="Hug L.A."/>
            <person name="Sharon I."/>
            <person name="Castelle C.J."/>
            <person name="Probst A.J."/>
            <person name="Thomas B.C."/>
            <person name="Singh A."/>
            <person name="Wilkins M.J."/>
            <person name="Karaoz U."/>
            <person name="Brodie E.L."/>
            <person name="Williams K.H."/>
            <person name="Hubbard S.S."/>
            <person name="Banfield J.F."/>
        </authorList>
    </citation>
    <scope>NUCLEOTIDE SEQUENCE [LARGE SCALE GENOMIC DNA]</scope>
</reference>
<evidence type="ECO:0000256" key="1">
    <source>
        <dbReference type="SAM" id="Phobius"/>
    </source>
</evidence>
<feature type="transmembrane region" description="Helical" evidence="1">
    <location>
        <begin position="146"/>
        <end position="167"/>
    </location>
</feature>
<dbReference type="PANTHER" id="PTHR36844:SF1">
    <property type="entry name" value="PROTEASE PRSW"/>
    <property type="match status" value="1"/>
</dbReference>
<feature type="transmembrane region" description="Helical" evidence="1">
    <location>
        <begin position="179"/>
        <end position="197"/>
    </location>
</feature>
<feature type="transmembrane region" description="Helical" evidence="1">
    <location>
        <begin position="105"/>
        <end position="126"/>
    </location>
</feature>
<dbReference type="InterPro" id="IPR026898">
    <property type="entry name" value="PrsW"/>
</dbReference>
<dbReference type="EMBL" id="MFHH01000034">
    <property type="protein sequence ID" value="OGF64838.1"/>
    <property type="molecule type" value="Genomic_DNA"/>
</dbReference>
<feature type="transmembrane region" description="Helical" evidence="1">
    <location>
        <begin position="6"/>
        <end position="29"/>
    </location>
</feature>
<evidence type="ECO:0000313" key="2">
    <source>
        <dbReference type="EMBL" id="OGF64838.1"/>
    </source>
</evidence>
<evidence type="ECO:0000313" key="3">
    <source>
        <dbReference type="Proteomes" id="UP000177451"/>
    </source>
</evidence>
<dbReference type="AlphaFoldDB" id="A0A1F5VNH8"/>
<comment type="caution">
    <text evidence="2">The sequence shown here is derived from an EMBL/GenBank/DDBJ whole genome shotgun (WGS) entry which is preliminary data.</text>
</comment>
<feature type="transmembrane region" description="Helical" evidence="1">
    <location>
        <begin position="203"/>
        <end position="222"/>
    </location>
</feature>
<proteinExistence type="predicted"/>
<keyword evidence="1" id="KW-0812">Transmembrane</keyword>
<dbReference type="Proteomes" id="UP000177451">
    <property type="component" value="Unassembled WGS sequence"/>
</dbReference>
<feature type="transmembrane region" description="Helical" evidence="1">
    <location>
        <begin position="64"/>
        <end position="84"/>
    </location>
</feature>
<dbReference type="GO" id="GO:0008233">
    <property type="term" value="F:peptidase activity"/>
    <property type="evidence" value="ECO:0007669"/>
    <property type="project" value="InterPro"/>
</dbReference>
<dbReference type="Pfam" id="PF13367">
    <property type="entry name" value="PrsW-protease"/>
    <property type="match status" value="1"/>
</dbReference>